<dbReference type="Proteomes" id="UP000886523">
    <property type="component" value="Unassembled WGS sequence"/>
</dbReference>
<feature type="signal peptide" evidence="1">
    <location>
        <begin position="1"/>
        <end position="19"/>
    </location>
</feature>
<evidence type="ECO:0000313" key="2">
    <source>
        <dbReference type="EMBL" id="KAF9504493.1"/>
    </source>
</evidence>
<feature type="chain" id="PRO_5040513595" description="Secreted protein" evidence="1">
    <location>
        <begin position="20"/>
        <end position="196"/>
    </location>
</feature>
<dbReference type="AlphaFoldDB" id="A0A9P6AF01"/>
<sequence>MLCLSVLPPFSFFSWLLDALLQPAGDFFASRAESSLVVVFPVQHEASWRSHVDTFWNLDGRGSDIRRSWAKNSLVLVGEVGGYVLLHGLTVLVLSFEEGNGGVEGSHAVVFDLVHRHKSCPDLFCTPGSSDCGELVTLHQPYYQAFCLFIMHFHSIHSLVCLGHGGGGGSGWLRCHVPSGSLECLIGEMTLSSFGG</sequence>
<keyword evidence="1" id="KW-0732">Signal</keyword>
<evidence type="ECO:0000256" key="1">
    <source>
        <dbReference type="SAM" id="SignalP"/>
    </source>
</evidence>
<evidence type="ECO:0008006" key="4">
    <source>
        <dbReference type="Google" id="ProtNLM"/>
    </source>
</evidence>
<accession>A0A9P6AF01</accession>
<comment type="caution">
    <text evidence="2">The sequence shown here is derived from an EMBL/GenBank/DDBJ whole genome shotgun (WGS) entry which is preliminary data.</text>
</comment>
<gene>
    <name evidence="2" type="ORF">BS47DRAFT_1368739</name>
</gene>
<reference evidence="2" key="1">
    <citation type="journal article" date="2020" name="Nat. Commun.">
        <title>Large-scale genome sequencing of mycorrhizal fungi provides insights into the early evolution of symbiotic traits.</title>
        <authorList>
            <person name="Miyauchi S."/>
            <person name="Kiss E."/>
            <person name="Kuo A."/>
            <person name="Drula E."/>
            <person name="Kohler A."/>
            <person name="Sanchez-Garcia M."/>
            <person name="Morin E."/>
            <person name="Andreopoulos B."/>
            <person name="Barry K.W."/>
            <person name="Bonito G."/>
            <person name="Buee M."/>
            <person name="Carver A."/>
            <person name="Chen C."/>
            <person name="Cichocki N."/>
            <person name="Clum A."/>
            <person name="Culley D."/>
            <person name="Crous P.W."/>
            <person name="Fauchery L."/>
            <person name="Girlanda M."/>
            <person name="Hayes R.D."/>
            <person name="Keri Z."/>
            <person name="LaButti K."/>
            <person name="Lipzen A."/>
            <person name="Lombard V."/>
            <person name="Magnuson J."/>
            <person name="Maillard F."/>
            <person name="Murat C."/>
            <person name="Nolan M."/>
            <person name="Ohm R.A."/>
            <person name="Pangilinan J."/>
            <person name="Pereira M.F."/>
            <person name="Perotto S."/>
            <person name="Peter M."/>
            <person name="Pfister S."/>
            <person name="Riley R."/>
            <person name="Sitrit Y."/>
            <person name="Stielow J.B."/>
            <person name="Szollosi G."/>
            <person name="Zifcakova L."/>
            <person name="Stursova M."/>
            <person name="Spatafora J.W."/>
            <person name="Tedersoo L."/>
            <person name="Vaario L.M."/>
            <person name="Yamada A."/>
            <person name="Yan M."/>
            <person name="Wang P."/>
            <person name="Xu J."/>
            <person name="Bruns T."/>
            <person name="Baldrian P."/>
            <person name="Vilgalys R."/>
            <person name="Dunand C."/>
            <person name="Henrissat B."/>
            <person name="Grigoriev I.V."/>
            <person name="Hibbett D."/>
            <person name="Nagy L.G."/>
            <person name="Martin F.M."/>
        </authorList>
    </citation>
    <scope>NUCLEOTIDE SEQUENCE</scope>
    <source>
        <strain evidence="2">UP504</strain>
    </source>
</reference>
<protein>
    <recommendedName>
        <fullName evidence="4">Secreted protein</fullName>
    </recommendedName>
</protein>
<evidence type="ECO:0000313" key="3">
    <source>
        <dbReference type="Proteomes" id="UP000886523"/>
    </source>
</evidence>
<organism evidence="2 3">
    <name type="scientific">Hydnum rufescens UP504</name>
    <dbReference type="NCBI Taxonomy" id="1448309"/>
    <lineage>
        <taxon>Eukaryota</taxon>
        <taxon>Fungi</taxon>
        <taxon>Dikarya</taxon>
        <taxon>Basidiomycota</taxon>
        <taxon>Agaricomycotina</taxon>
        <taxon>Agaricomycetes</taxon>
        <taxon>Cantharellales</taxon>
        <taxon>Hydnaceae</taxon>
        <taxon>Hydnum</taxon>
    </lineage>
</organism>
<proteinExistence type="predicted"/>
<name>A0A9P6AF01_9AGAM</name>
<dbReference type="EMBL" id="MU129219">
    <property type="protein sequence ID" value="KAF9504493.1"/>
    <property type="molecule type" value="Genomic_DNA"/>
</dbReference>
<keyword evidence="3" id="KW-1185">Reference proteome</keyword>